<keyword evidence="3" id="KW-1185">Reference proteome</keyword>
<dbReference type="EnsemblProtists" id="EOD24482">
    <property type="protein sequence ID" value="EOD24482"/>
    <property type="gene ID" value="EMIHUDRAFT_238403"/>
</dbReference>
<dbReference type="GeneID" id="17253697"/>
<keyword evidence="1" id="KW-1133">Transmembrane helix</keyword>
<dbReference type="HOGENOM" id="CLU_2163187_0_0_1"/>
<sequence length="111" mass="11475">MWGRECVVATPALDAVPSPDFAASLPSVPAAAALTMAGGADSEDCLECKLVGSGAMFSLSGYFFYLSHSPRFSSSSTSGLRSFNGVMCAAFAAAGVARLFADDVRRVLARQ</sequence>
<protein>
    <recommendedName>
        <fullName evidence="4">DUF4536 domain-containing protein</fullName>
    </recommendedName>
</protein>
<evidence type="ECO:0000256" key="1">
    <source>
        <dbReference type="SAM" id="Phobius"/>
    </source>
</evidence>
<feature type="transmembrane region" description="Helical" evidence="1">
    <location>
        <begin position="82"/>
        <end position="101"/>
    </location>
</feature>
<organism evidence="2 3">
    <name type="scientific">Emiliania huxleyi (strain CCMP1516)</name>
    <dbReference type="NCBI Taxonomy" id="280463"/>
    <lineage>
        <taxon>Eukaryota</taxon>
        <taxon>Haptista</taxon>
        <taxon>Haptophyta</taxon>
        <taxon>Prymnesiophyceae</taxon>
        <taxon>Isochrysidales</taxon>
        <taxon>Noelaerhabdaceae</taxon>
        <taxon>Emiliania</taxon>
    </lineage>
</organism>
<evidence type="ECO:0008006" key="4">
    <source>
        <dbReference type="Google" id="ProtNLM"/>
    </source>
</evidence>
<proteinExistence type="predicted"/>
<dbReference type="RefSeq" id="XP_005759976.1">
    <property type="nucleotide sequence ID" value="XM_005759919.1"/>
</dbReference>
<evidence type="ECO:0000313" key="2">
    <source>
        <dbReference type="EnsemblProtists" id="EOD24482"/>
    </source>
</evidence>
<dbReference type="KEGG" id="ehx:EMIHUDRAFT_218530"/>
<evidence type="ECO:0000313" key="3">
    <source>
        <dbReference type="Proteomes" id="UP000013827"/>
    </source>
</evidence>
<reference evidence="3" key="1">
    <citation type="journal article" date="2013" name="Nature">
        <title>Pan genome of the phytoplankton Emiliania underpins its global distribution.</title>
        <authorList>
            <person name="Read B.A."/>
            <person name="Kegel J."/>
            <person name="Klute M.J."/>
            <person name="Kuo A."/>
            <person name="Lefebvre S.C."/>
            <person name="Maumus F."/>
            <person name="Mayer C."/>
            <person name="Miller J."/>
            <person name="Monier A."/>
            <person name="Salamov A."/>
            <person name="Young J."/>
            <person name="Aguilar M."/>
            <person name="Claverie J.M."/>
            <person name="Frickenhaus S."/>
            <person name="Gonzalez K."/>
            <person name="Herman E.K."/>
            <person name="Lin Y.C."/>
            <person name="Napier J."/>
            <person name="Ogata H."/>
            <person name="Sarno A.F."/>
            <person name="Shmutz J."/>
            <person name="Schroeder D."/>
            <person name="de Vargas C."/>
            <person name="Verret F."/>
            <person name="von Dassow P."/>
            <person name="Valentin K."/>
            <person name="Van de Peer Y."/>
            <person name="Wheeler G."/>
            <person name="Dacks J.B."/>
            <person name="Delwiche C.F."/>
            <person name="Dyhrman S.T."/>
            <person name="Glockner G."/>
            <person name="John U."/>
            <person name="Richards T."/>
            <person name="Worden A.Z."/>
            <person name="Zhang X."/>
            <person name="Grigoriev I.V."/>
            <person name="Allen A.E."/>
            <person name="Bidle K."/>
            <person name="Borodovsky M."/>
            <person name="Bowler C."/>
            <person name="Brownlee C."/>
            <person name="Cock J.M."/>
            <person name="Elias M."/>
            <person name="Gladyshev V.N."/>
            <person name="Groth M."/>
            <person name="Guda C."/>
            <person name="Hadaegh A."/>
            <person name="Iglesias-Rodriguez M.D."/>
            <person name="Jenkins J."/>
            <person name="Jones B.M."/>
            <person name="Lawson T."/>
            <person name="Leese F."/>
            <person name="Lindquist E."/>
            <person name="Lobanov A."/>
            <person name="Lomsadze A."/>
            <person name="Malik S.B."/>
            <person name="Marsh M.E."/>
            <person name="Mackinder L."/>
            <person name="Mock T."/>
            <person name="Mueller-Roeber B."/>
            <person name="Pagarete A."/>
            <person name="Parker M."/>
            <person name="Probert I."/>
            <person name="Quesneville H."/>
            <person name="Raines C."/>
            <person name="Rensing S.A."/>
            <person name="Riano-Pachon D.M."/>
            <person name="Richier S."/>
            <person name="Rokitta S."/>
            <person name="Shiraiwa Y."/>
            <person name="Soanes D.M."/>
            <person name="van der Giezen M."/>
            <person name="Wahlund T.M."/>
            <person name="Williams B."/>
            <person name="Wilson W."/>
            <person name="Wolfe G."/>
            <person name="Wurch L.L."/>
        </authorList>
    </citation>
    <scope>NUCLEOTIDE SEQUENCE</scope>
</reference>
<dbReference type="KEGG" id="ehx:EMIHUDRAFT_238403"/>
<dbReference type="EnsemblProtists" id="EOD07547">
    <property type="protein sequence ID" value="EOD07547"/>
    <property type="gene ID" value="EMIHUDRAFT_218530"/>
</dbReference>
<keyword evidence="1" id="KW-0812">Transmembrane</keyword>
<dbReference type="AlphaFoldDB" id="A0A0D3JLU7"/>
<reference evidence="2" key="2">
    <citation type="submission" date="2024-10" db="UniProtKB">
        <authorList>
            <consortium name="EnsemblProtists"/>
        </authorList>
    </citation>
    <scope>IDENTIFICATION</scope>
</reference>
<dbReference type="GeneID" id="17270026"/>
<keyword evidence="1" id="KW-0472">Membrane</keyword>
<accession>A0A0D3JLU7</accession>
<dbReference type="RefSeq" id="XP_005776911.1">
    <property type="nucleotide sequence ID" value="XM_005776854.1"/>
</dbReference>
<dbReference type="Proteomes" id="UP000013827">
    <property type="component" value="Unassembled WGS sequence"/>
</dbReference>
<name>A0A0D3JLU7_EMIH1</name>
<dbReference type="PaxDb" id="2903-EOD07547"/>